<organism evidence="1">
    <name type="scientific">Spirodela intermedia</name>
    <name type="common">Intermediate duckweed</name>
    <dbReference type="NCBI Taxonomy" id="51605"/>
    <lineage>
        <taxon>Eukaryota</taxon>
        <taxon>Viridiplantae</taxon>
        <taxon>Streptophyta</taxon>
        <taxon>Embryophyta</taxon>
        <taxon>Tracheophyta</taxon>
        <taxon>Spermatophyta</taxon>
        <taxon>Magnoliopsida</taxon>
        <taxon>Liliopsida</taxon>
        <taxon>Araceae</taxon>
        <taxon>Lemnoideae</taxon>
        <taxon>Spirodela</taxon>
    </lineage>
</organism>
<gene>
    <name evidence="1" type="ORF">SI7747_11014448</name>
</gene>
<keyword evidence="2" id="KW-1185">Reference proteome</keyword>
<dbReference type="EMBL" id="LR743598">
    <property type="protein sequence ID" value="CAA2628807.1"/>
    <property type="molecule type" value="Genomic_DNA"/>
</dbReference>
<name>A0A7I8JD14_SPIIN</name>
<accession>A0A7I8JD14</accession>
<evidence type="ECO:0000313" key="1">
    <source>
        <dbReference type="EMBL" id="CAA2628807.1"/>
    </source>
</evidence>
<protein>
    <submittedName>
        <fullName evidence="1">Uncharacterized protein</fullName>
    </submittedName>
</protein>
<dbReference type="Proteomes" id="UP001189122">
    <property type="component" value="Unassembled WGS sequence"/>
</dbReference>
<dbReference type="AlphaFoldDB" id="A0A7I8JD14"/>
<evidence type="ECO:0000313" key="2">
    <source>
        <dbReference type="Proteomes" id="UP001189122"/>
    </source>
</evidence>
<dbReference type="EMBL" id="CACRZD030000011">
    <property type="protein sequence ID" value="CAA6668054.1"/>
    <property type="molecule type" value="Genomic_DNA"/>
</dbReference>
<proteinExistence type="predicted"/>
<sequence>MNYPLSLSLSDVGFGHLHLGLCFQDLITAGSDTSSSKRTH</sequence>
<reference evidence="1 2" key="1">
    <citation type="submission" date="2019-12" db="EMBL/GenBank/DDBJ databases">
        <authorList>
            <person name="Scholz U."/>
            <person name="Mascher M."/>
            <person name="Fiebig A."/>
        </authorList>
    </citation>
    <scope>NUCLEOTIDE SEQUENCE</scope>
</reference>